<reference evidence="2" key="3">
    <citation type="submission" date="2013-11" db="EMBL/GenBank/DDBJ databases">
        <title>The Genome Sequence of Phytophthora parasitica CJ05E6.</title>
        <authorList>
            <consortium name="The Broad Institute Genomics Platform"/>
            <person name="Russ C."/>
            <person name="Tyler B."/>
            <person name="Panabieres F."/>
            <person name="Shan W."/>
            <person name="Tripathy S."/>
            <person name="Grunwald N."/>
            <person name="Machado M."/>
            <person name="Johnson C.S."/>
            <person name="Arredondo F."/>
            <person name="Hong C."/>
            <person name="Coffey M."/>
            <person name="Young S.K."/>
            <person name="Zeng Q."/>
            <person name="Gargeya S."/>
            <person name="Fitzgerald M."/>
            <person name="Abouelleil A."/>
            <person name="Alvarado L."/>
            <person name="Chapman S.B."/>
            <person name="Gainer-Dewar J."/>
            <person name="Goldberg J."/>
            <person name="Griggs A."/>
            <person name="Gujja S."/>
            <person name="Hansen M."/>
            <person name="Howarth C."/>
            <person name="Imamovic A."/>
            <person name="Ireland A."/>
            <person name="Larimer J."/>
            <person name="McCowan C."/>
            <person name="Murphy C."/>
            <person name="Pearson M."/>
            <person name="Poon T.W."/>
            <person name="Priest M."/>
            <person name="Roberts A."/>
            <person name="Saif S."/>
            <person name="Shea T."/>
            <person name="Sykes S."/>
            <person name="Wortman J."/>
            <person name="Nusbaum C."/>
            <person name="Birren B."/>
        </authorList>
    </citation>
    <scope>NUCLEOTIDE SEQUENCE [LARGE SCALE GENOMIC DNA]</scope>
    <source>
        <strain evidence="2">CJ05E6</strain>
    </source>
</reference>
<name>W2IWI4_PHYNI</name>
<dbReference type="EMBL" id="KI673256">
    <property type="protein sequence ID" value="ETL38524.1"/>
    <property type="molecule type" value="Genomic_DNA"/>
</dbReference>
<protein>
    <submittedName>
        <fullName evidence="2">Uncharacterized protein</fullName>
    </submittedName>
</protein>
<evidence type="ECO:0000313" key="3">
    <source>
        <dbReference type="EMBL" id="ETL91650.1"/>
    </source>
</evidence>
<dbReference type="Proteomes" id="UP000053864">
    <property type="component" value="Unassembled WGS sequence"/>
</dbReference>
<gene>
    <name evidence="1" type="ORF">L915_09991</name>
    <name evidence="2" type="ORF">L916_09900</name>
    <name evidence="3" type="ORF">L917_09818</name>
</gene>
<dbReference type="Proteomes" id="UP000054423">
    <property type="component" value="Unassembled WGS sequence"/>
</dbReference>
<dbReference type="AlphaFoldDB" id="W2IWI4"/>
<dbReference type="OrthoDB" id="120815at2759"/>
<dbReference type="EMBL" id="KI686603">
    <property type="protein sequence ID" value="ETK85105.1"/>
    <property type="molecule type" value="Genomic_DNA"/>
</dbReference>
<reference evidence="3" key="1">
    <citation type="submission" date="2013-11" db="EMBL/GenBank/DDBJ databases">
        <title>The Genome Sequence of Phytophthora parasitica CHvinca01.</title>
        <authorList>
            <consortium name="The Broad Institute Genomics Platform"/>
            <person name="Russ C."/>
            <person name="Tyler B."/>
            <person name="Panabieres F."/>
            <person name="Shan W."/>
            <person name="Tripathy S."/>
            <person name="Grunwald N."/>
            <person name="Machado M."/>
            <person name="Johnson C.S."/>
            <person name="Arredondo F."/>
            <person name="Hong C."/>
            <person name="Coffey M."/>
            <person name="Young S.K."/>
            <person name="Zeng Q."/>
            <person name="Gargeya S."/>
            <person name="Fitzgerald M."/>
            <person name="Abouelleil A."/>
            <person name="Alvarado L."/>
            <person name="Chapman S.B."/>
            <person name="Gainer-Dewar J."/>
            <person name="Goldberg J."/>
            <person name="Griggs A."/>
            <person name="Gujja S."/>
            <person name="Hansen M."/>
            <person name="Howarth C."/>
            <person name="Imamovic A."/>
            <person name="Ireland A."/>
            <person name="Larimer J."/>
            <person name="McCowan C."/>
            <person name="Murphy C."/>
            <person name="Pearson M."/>
            <person name="Poon T.W."/>
            <person name="Priest M."/>
            <person name="Roberts A."/>
            <person name="Saif S."/>
            <person name="Shea T."/>
            <person name="Sykes S."/>
            <person name="Wortman J."/>
            <person name="Nusbaum C."/>
            <person name="Birren B."/>
        </authorList>
    </citation>
    <scope>NUCLEOTIDE SEQUENCE [LARGE SCALE GENOMIC DNA]</scope>
    <source>
        <strain evidence="3">CHvinca01</strain>
    </source>
</reference>
<organism evidence="2">
    <name type="scientific">Phytophthora nicotianae</name>
    <name type="common">Potato buckeye rot agent</name>
    <name type="synonym">Phytophthora parasitica</name>
    <dbReference type="NCBI Taxonomy" id="4792"/>
    <lineage>
        <taxon>Eukaryota</taxon>
        <taxon>Sar</taxon>
        <taxon>Stramenopiles</taxon>
        <taxon>Oomycota</taxon>
        <taxon>Peronosporomycetes</taxon>
        <taxon>Peronosporales</taxon>
        <taxon>Peronosporaceae</taxon>
        <taxon>Phytophthora</taxon>
    </lineage>
</organism>
<evidence type="ECO:0000313" key="2">
    <source>
        <dbReference type="EMBL" id="ETL38524.1"/>
    </source>
</evidence>
<dbReference type="Proteomes" id="UP000053236">
    <property type="component" value="Unassembled WGS sequence"/>
</dbReference>
<proteinExistence type="predicted"/>
<dbReference type="EMBL" id="KI680000">
    <property type="protein sequence ID" value="ETL91650.1"/>
    <property type="molecule type" value="Genomic_DNA"/>
</dbReference>
<dbReference type="VEuPathDB" id="FungiDB:PPTG_21091"/>
<accession>W2IWI4</accession>
<sequence length="86" mass="9735">MCFLTITHECAREVSTYRDKNGINYSRKAIDVAFHLILTVVEPKATLPHLQETIQKYPNEFDSKAVIAVSSLAGIRFFSNTSRMSL</sequence>
<evidence type="ECO:0000313" key="1">
    <source>
        <dbReference type="EMBL" id="ETK85105.1"/>
    </source>
</evidence>
<reference evidence="1" key="2">
    <citation type="submission" date="2013-11" db="EMBL/GenBank/DDBJ databases">
        <title>The Genome Sequence of Phytophthora parasitica CJ02B3.</title>
        <authorList>
            <consortium name="The Broad Institute Genomics Platform"/>
            <person name="Russ C."/>
            <person name="Tyler B."/>
            <person name="Panabieres F."/>
            <person name="Shan W."/>
            <person name="Tripathy S."/>
            <person name="Grunwald N."/>
            <person name="Machado M."/>
            <person name="Johnson C.S."/>
            <person name="Arredondo F."/>
            <person name="Hong C."/>
            <person name="Coffey M."/>
            <person name="Young S.K."/>
            <person name="Zeng Q."/>
            <person name="Gargeya S."/>
            <person name="Fitzgerald M."/>
            <person name="Abouelleil A."/>
            <person name="Alvarado L."/>
            <person name="Chapman S.B."/>
            <person name="Gainer-Dewar J."/>
            <person name="Goldberg J."/>
            <person name="Griggs A."/>
            <person name="Gujja S."/>
            <person name="Hansen M."/>
            <person name="Howarth C."/>
            <person name="Imamovic A."/>
            <person name="Ireland A."/>
            <person name="Larimer J."/>
            <person name="McCowan C."/>
            <person name="Murphy C."/>
            <person name="Pearson M."/>
            <person name="Poon T.W."/>
            <person name="Priest M."/>
            <person name="Roberts A."/>
            <person name="Saif S."/>
            <person name="Shea T."/>
            <person name="Sykes S."/>
            <person name="Wortman J."/>
            <person name="Nusbaum C."/>
            <person name="Birren B."/>
        </authorList>
    </citation>
    <scope>NUCLEOTIDE SEQUENCE [LARGE SCALE GENOMIC DNA]</scope>
    <source>
        <strain evidence="1">CJ02B3</strain>
    </source>
</reference>